<evidence type="ECO:0000313" key="2">
    <source>
        <dbReference type="EMBL" id="KAF2009718.1"/>
    </source>
</evidence>
<dbReference type="AlphaFoldDB" id="A0A6A5X9S2"/>
<dbReference type="RefSeq" id="XP_033378057.1">
    <property type="nucleotide sequence ID" value="XM_033534666.1"/>
</dbReference>
<sequence>MPKFQYSFLYLIFSSFFARVLASFDLVRCCIKAARDESIRSENAANDYPWKICKLGESIVYPSETQLWSVQKTRAWCNAECAGYQRSETSQWLQPLATWIAPYVALLLVTPIGEISESKTEQIRAAAGSSGARERLLSSMKWFWEWVSGTPWEYILLLGDPASALWGAFSEIISDFRLARRLSDHNSGWLANIALWITMLAGDTKFEHSILWNGFINRLEKEDSQGAQSIRDLDEPTMKNTTPWTMLAEEIIKRTSNTDKVLSSESRDVDKIEPMSSVNAASSSEFSLRQSLSYGVHVLVQGRIDFVKGIFLPVILMLAVAASVFFDAYGKLGDKDTAHALAYGVWYSWLITLSVSGNCFATSVNVGLARKAFGDSLRLSDRRVSLSERYMNAFKWELWLWQIERADPVKADKGHPKREVWFWTKFVLGQLLGWVCVAFACGCAAVISWTTPTVGLGCRSFTYVLYGIGTFIVAVLHVPRQRLIFLSQDRSGQFQMRIATWAHTLLVIFNALVMIVGTIFHLSGVYRSCQCSRLFAKDDTLIEFNRNTEQSVTNARRYWLVTGYVAFSFVWVVCAMAMAARKIIVSKMEKALEDNCFD</sequence>
<accession>A0A6A5X9S2</accession>
<dbReference type="GeneID" id="54292063"/>
<dbReference type="EMBL" id="ML978078">
    <property type="protein sequence ID" value="KAF2009718.1"/>
    <property type="molecule type" value="Genomic_DNA"/>
</dbReference>
<feature type="transmembrane region" description="Helical" evidence="1">
    <location>
        <begin position="498"/>
        <end position="520"/>
    </location>
</feature>
<keyword evidence="1" id="KW-1133">Transmembrane helix</keyword>
<feature type="transmembrane region" description="Helical" evidence="1">
    <location>
        <begin position="6"/>
        <end position="27"/>
    </location>
</feature>
<protein>
    <submittedName>
        <fullName evidence="2">Uncharacterized protein</fullName>
    </submittedName>
</protein>
<feature type="transmembrane region" description="Helical" evidence="1">
    <location>
        <begin position="461"/>
        <end position="478"/>
    </location>
</feature>
<dbReference type="OrthoDB" id="5392263at2759"/>
<organism evidence="2 3">
    <name type="scientific">Aaosphaeria arxii CBS 175.79</name>
    <dbReference type="NCBI Taxonomy" id="1450172"/>
    <lineage>
        <taxon>Eukaryota</taxon>
        <taxon>Fungi</taxon>
        <taxon>Dikarya</taxon>
        <taxon>Ascomycota</taxon>
        <taxon>Pezizomycotina</taxon>
        <taxon>Dothideomycetes</taxon>
        <taxon>Pleosporomycetidae</taxon>
        <taxon>Pleosporales</taxon>
        <taxon>Pleosporales incertae sedis</taxon>
        <taxon>Aaosphaeria</taxon>
    </lineage>
</organism>
<feature type="transmembrane region" description="Helical" evidence="1">
    <location>
        <begin position="306"/>
        <end position="326"/>
    </location>
</feature>
<name>A0A6A5X9S2_9PLEO</name>
<dbReference type="Proteomes" id="UP000799778">
    <property type="component" value="Unassembled WGS sequence"/>
</dbReference>
<proteinExistence type="predicted"/>
<keyword evidence="1" id="KW-0472">Membrane</keyword>
<evidence type="ECO:0000256" key="1">
    <source>
        <dbReference type="SAM" id="Phobius"/>
    </source>
</evidence>
<keyword evidence="3" id="KW-1185">Reference proteome</keyword>
<gene>
    <name evidence="2" type="ORF">BU24DRAFT_81284</name>
</gene>
<feature type="transmembrane region" description="Helical" evidence="1">
    <location>
        <begin position="346"/>
        <end position="368"/>
    </location>
</feature>
<evidence type="ECO:0000313" key="3">
    <source>
        <dbReference type="Proteomes" id="UP000799778"/>
    </source>
</evidence>
<keyword evidence="1" id="KW-0812">Transmembrane</keyword>
<feature type="transmembrane region" description="Helical" evidence="1">
    <location>
        <begin position="558"/>
        <end position="580"/>
    </location>
</feature>
<reference evidence="2" key="1">
    <citation type="journal article" date="2020" name="Stud. Mycol.">
        <title>101 Dothideomycetes genomes: a test case for predicting lifestyles and emergence of pathogens.</title>
        <authorList>
            <person name="Haridas S."/>
            <person name="Albert R."/>
            <person name="Binder M."/>
            <person name="Bloem J."/>
            <person name="Labutti K."/>
            <person name="Salamov A."/>
            <person name="Andreopoulos B."/>
            <person name="Baker S."/>
            <person name="Barry K."/>
            <person name="Bills G."/>
            <person name="Bluhm B."/>
            <person name="Cannon C."/>
            <person name="Castanera R."/>
            <person name="Culley D."/>
            <person name="Daum C."/>
            <person name="Ezra D."/>
            <person name="Gonzalez J."/>
            <person name="Henrissat B."/>
            <person name="Kuo A."/>
            <person name="Liang C."/>
            <person name="Lipzen A."/>
            <person name="Lutzoni F."/>
            <person name="Magnuson J."/>
            <person name="Mondo S."/>
            <person name="Nolan M."/>
            <person name="Ohm R."/>
            <person name="Pangilinan J."/>
            <person name="Park H.-J."/>
            <person name="Ramirez L."/>
            <person name="Alfaro M."/>
            <person name="Sun H."/>
            <person name="Tritt A."/>
            <person name="Yoshinaga Y."/>
            <person name="Zwiers L.-H."/>
            <person name="Turgeon B."/>
            <person name="Goodwin S."/>
            <person name="Spatafora J."/>
            <person name="Crous P."/>
            <person name="Grigoriev I."/>
        </authorList>
    </citation>
    <scope>NUCLEOTIDE SEQUENCE</scope>
    <source>
        <strain evidence="2">CBS 175.79</strain>
    </source>
</reference>
<feature type="transmembrane region" description="Helical" evidence="1">
    <location>
        <begin position="426"/>
        <end position="449"/>
    </location>
</feature>